<dbReference type="SUPFAM" id="SSF48371">
    <property type="entry name" value="ARM repeat"/>
    <property type="match status" value="1"/>
</dbReference>
<dbReference type="Proteomes" id="UP000481153">
    <property type="component" value="Unassembled WGS sequence"/>
</dbReference>
<name>A0A6G0W9J5_9STRA</name>
<feature type="compositionally biased region" description="Polar residues" evidence="1">
    <location>
        <begin position="74"/>
        <end position="83"/>
    </location>
</feature>
<accession>A0A6G0W9J5</accession>
<keyword evidence="3" id="KW-1185">Reference proteome</keyword>
<protein>
    <submittedName>
        <fullName evidence="2">Uncharacterized protein</fullName>
    </submittedName>
</protein>
<dbReference type="InterPro" id="IPR016024">
    <property type="entry name" value="ARM-type_fold"/>
</dbReference>
<dbReference type="VEuPathDB" id="FungiDB:AeMF1_009502"/>
<organism evidence="2 3">
    <name type="scientific">Aphanomyces euteiches</name>
    <dbReference type="NCBI Taxonomy" id="100861"/>
    <lineage>
        <taxon>Eukaryota</taxon>
        <taxon>Sar</taxon>
        <taxon>Stramenopiles</taxon>
        <taxon>Oomycota</taxon>
        <taxon>Saprolegniomycetes</taxon>
        <taxon>Saprolegniales</taxon>
        <taxon>Verrucalvaceae</taxon>
        <taxon>Aphanomyces</taxon>
    </lineage>
</organism>
<dbReference type="InterPro" id="IPR011989">
    <property type="entry name" value="ARM-like"/>
</dbReference>
<dbReference type="EMBL" id="VJMJ01000313">
    <property type="protein sequence ID" value="KAF0723203.1"/>
    <property type="molecule type" value="Genomic_DNA"/>
</dbReference>
<evidence type="ECO:0000313" key="2">
    <source>
        <dbReference type="EMBL" id="KAF0723203.1"/>
    </source>
</evidence>
<gene>
    <name evidence="2" type="ORF">Ae201684_017822</name>
</gene>
<proteinExistence type="predicted"/>
<feature type="region of interest" description="Disordered" evidence="1">
    <location>
        <begin position="1"/>
        <end position="84"/>
    </location>
</feature>
<comment type="caution">
    <text evidence="2">The sequence shown here is derived from an EMBL/GenBank/DDBJ whole genome shotgun (WGS) entry which is preliminary data.</text>
</comment>
<dbReference type="AlphaFoldDB" id="A0A6G0W9J5"/>
<dbReference type="Gene3D" id="1.25.10.10">
    <property type="entry name" value="Leucine-rich Repeat Variant"/>
    <property type="match status" value="1"/>
</dbReference>
<evidence type="ECO:0000313" key="3">
    <source>
        <dbReference type="Proteomes" id="UP000481153"/>
    </source>
</evidence>
<feature type="compositionally biased region" description="Basic and acidic residues" evidence="1">
    <location>
        <begin position="59"/>
        <end position="73"/>
    </location>
</feature>
<feature type="compositionally biased region" description="Basic and acidic residues" evidence="1">
    <location>
        <begin position="29"/>
        <end position="38"/>
    </location>
</feature>
<sequence length="949" mass="107116">MDPGSSGGYAVHASSEVPSPAKTTRPRKKHDDDSEPHHIGRKRSRREKDADNHHHHNAKILDERASLGEKTEHGSANGNSATATAVLPPGSVLFLTPSGRDEIMAGKSLLDLMRRTSRQKSKRREERADDHKFAVDDTTMVPQGLADKIETKYRDDFIGKIVVEHTKNWIKMSSSFGNSREFIQNLTQVVQPRYPCHYPTILDEVLVAFIFKRPEYTQDLLKPLIQRCIVTYKDEPVTADKNPLIKAMSRKIGLDKHRRLYQCCSLSSTRHRVATLAIVKTLFESNVGRLLDAWILDCLQECSPDMLHVIIAKLANSNRNLSLLQAEPHNLQWLQAWQRDPWELSDAGRQLVDLVNLEQSTDAVGPVTRAVAREALIRFGYHPHGEFGLFAEALRAYFAHATTFDSFPLLEESLDKFPPPYPNDPTHKHPVLSLLEFFKSTIPTSHDCRWFYAHLWPFLLTRFDLPTVQVIFRAHMTLVFAPNDQTSSADIWHALVVFVEALESVKLSTASEVLKLWQEEWLNSSYTLTFDNVMHMLCVSLGLERVARKMSAKRVLVHRYTDAAYTISDAFFSSAVAQNPPNLAAFSWFLQAVLKSHGGLTPSVVASLCRRVLSRVPSEPSTQWKLMVQRILVTALVHDGMSPARGATLFDWRSNAVVVVPLSIEEANEDPPGVYLLRVILDLVRGKDGVATFVRNQVLAPMCVQALLHLAEANHQGVAVHALLVLEELIPISEKSDSPLTQDHVVETLVRLVRREHIEVTASAMAILDKMSQSIPRFLLSALLRQCAQAAVDARSIVLLTNMIKGCLIQLKAVQNGWADVVGFIERHLHLVHESWEEASPQHAALLLLRHLCHLELRQEWMILVRQGTRTLDTTVESVCVVQLDILLWIVSHDDARLFKEEFECTDVQFRVARQLELPQRNVPSIRSLARQTLKSLATYLSEENVALD</sequence>
<reference evidence="2 3" key="1">
    <citation type="submission" date="2019-07" db="EMBL/GenBank/DDBJ databases">
        <title>Genomics analysis of Aphanomyces spp. identifies a new class of oomycete effector associated with host adaptation.</title>
        <authorList>
            <person name="Gaulin E."/>
        </authorList>
    </citation>
    <scope>NUCLEOTIDE SEQUENCE [LARGE SCALE GENOMIC DNA]</scope>
    <source>
        <strain evidence="2 3">ATCC 201684</strain>
    </source>
</reference>
<evidence type="ECO:0000256" key="1">
    <source>
        <dbReference type="SAM" id="MobiDB-lite"/>
    </source>
</evidence>